<dbReference type="AlphaFoldDB" id="A0A806TUI4"/>
<feature type="transmembrane region" description="Helical" evidence="1">
    <location>
        <begin position="68"/>
        <end position="89"/>
    </location>
</feature>
<sequence length="95" mass="10454">MANFFLILIGFFIIIANIVGFISYQKKKSLYAAAFTILILAALFGAIGGILALLIIRDAFAIFYGLQVGYYLLINSAIVLLMAVIVTVIKQYNNK</sequence>
<evidence type="ECO:0000313" key="2">
    <source>
        <dbReference type="EMBL" id="AKP78687.1"/>
    </source>
</evidence>
<reference evidence="2 3" key="1">
    <citation type="submission" date="2015-01" db="EMBL/GenBank/DDBJ databases">
        <title>Genome sequence of bacillus megaterium Q3.</title>
        <authorList>
            <person name="Wang Y."/>
            <person name="Luo K."/>
            <person name="Bai L."/>
            <person name="Luo F."/>
        </authorList>
    </citation>
    <scope>NUCLEOTIDE SEQUENCE [LARGE SCALE GENOMIC DNA]</scope>
    <source>
        <strain evidence="2 3">Q3</strain>
    </source>
</reference>
<keyword evidence="1" id="KW-0812">Transmembrane</keyword>
<dbReference type="RefSeq" id="WP_028414830.1">
    <property type="nucleotide sequence ID" value="NZ_CP010586.1"/>
</dbReference>
<accession>A0A806TUI4</accession>
<feature type="transmembrane region" description="Helical" evidence="1">
    <location>
        <begin position="6"/>
        <end position="24"/>
    </location>
</feature>
<protein>
    <recommendedName>
        <fullName evidence="4">3-isopropylmalate dehydrogenase</fullName>
    </recommendedName>
</protein>
<feature type="transmembrane region" description="Helical" evidence="1">
    <location>
        <begin position="31"/>
        <end position="56"/>
    </location>
</feature>
<evidence type="ECO:0000313" key="3">
    <source>
        <dbReference type="Proteomes" id="UP000036410"/>
    </source>
</evidence>
<evidence type="ECO:0000256" key="1">
    <source>
        <dbReference type="SAM" id="Phobius"/>
    </source>
</evidence>
<keyword evidence="1" id="KW-1133">Transmembrane helix</keyword>
<dbReference type="Proteomes" id="UP000036410">
    <property type="component" value="Chromosome"/>
</dbReference>
<evidence type="ECO:0008006" key="4">
    <source>
        <dbReference type="Google" id="ProtNLM"/>
    </source>
</evidence>
<keyword evidence="1" id="KW-0472">Membrane</keyword>
<name>A0A806TUI4_PRIMG</name>
<dbReference type="EMBL" id="CP010586">
    <property type="protein sequence ID" value="AKP78687.1"/>
    <property type="molecule type" value="Genomic_DNA"/>
</dbReference>
<proteinExistence type="predicted"/>
<organism evidence="2 3">
    <name type="scientific">Priestia megaterium Q3</name>
    <dbReference type="NCBI Taxonomy" id="1452722"/>
    <lineage>
        <taxon>Bacteria</taxon>
        <taxon>Bacillati</taxon>
        <taxon>Bacillota</taxon>
        <taxon>Bacilli</taxon>
        <taxon>Bacillales</taxon>
        <taxon>Bacillaceae</taxon>
        <taxon>Priestia</taxon>
    </lineage>
</organism>
<gene>
    <name evidence="2" type="ORF">AS52_03726</name>
</gene>